<keyword evidence="10" id="KW-1185">Reference proteome</keyword>
<dbReference type="InterPro" id="IPR013909">
    <property type="entry name" value="NuBaID_C"/>
</dbReference>
<evidence type="ECO:0000256" key="6">
    <source>
        <dbReference type="SAM" id="MobiDB-lite"/>
    </source>
</evidence>
<evidence type="ECO:0000313" key="10">
    <source>
        <dbReference type="Proteomes" id="UP000250266"/>
    </source>
</evidence>
<evidence type="ECO:0000256" key="2">
    <source>
        <dbReference type="ARBA" id="ARBA00022723"/>
    </source>
</evidence>
<comment type="subcellular location">
    <subcellularLocation>
        <location evidence="1">Nucleus</location>
    </subcellularLocation>
</comment>
<dbReference type="GO" id="GO:0005634">
    <property type="term" value="C:nucleus"/>
    <property type="evidence" value="ECO:0007669"/>
    <property type="project" value="UniProtKB-SubCell"/>
</dbReference>
<feature type="domain" description="C3HC-type" evidence="7">
    <location>
        <begin position="115"/>
        <end position="256"/>
    </location>
</feature>
<gene>
    <name evidence="9" type="ORF">K432DRAFT_430442</name>
</gene>
<proteinExistence type="predicted"/>
<dbReference type="GO" id="GO:0008270">
    <property type="term" value="F:zinc ion binding"/>
    <property type="evidence" value="ECO:0007669"/>
    <property type="project" value="UniProtKB-KW"/>
</dbReference>
<dbReference type="PANTHER" id="PTHR15835">
    <property type="entry name" value="NUCLEAR-INTERACTING PARTNER OF ALK"/>
    <property type="match status" value="1"/>
</dbReference>
<organism evidence="9 10">
    <name type="scientific">Lepidopterella palustris CBS 459.81</name>
    <dbReference type="NCBI Taxonomy" id="1314670"/>
    <lineage>
        <taxon>Eukaryota</taxon>
        <taxon>Fungi</taxon>
        <taxon>Dikarya</taxon>
        <taxon>Ascomycota</taxon>
        <taxon>Pezizomycotina</taxon>
        <taxon>Dothideomycetes</taxon>
        <taxon>Pleosporomycetidae</taxon>
        <taxon>Mytilinidiales</taxon>
        <taxon>Argynnaceae</taxon>
        <taxon>Lepidopterella</taxon>
    </lineage>
</organism>
<name>A0A8E2DY22_9PEZI</name>
<evidence type="ECO:0000256" key="3">
    <source>
        <dbReference type="ARBA" id="ARBA00022771"/>
    </source>
</evidence>
<protein>
    <submittedName>
        <fullName evidence="9">Zf-C3HC-domain-containing protein</fullName>
    </submittedName>
</protein>
<dbReference type="OrthoDB" id="2592092at2759"/>
<dbReference type="EMBL" id="KV745679">
    <property type="protein sequence ID" value="OCK73710.1"/>
    <property type="molecule type" value="Genomic_DNA"/>
</dbReference>
<feature type="compositionally biased region" description="Polar residues" evidence="6">
    <location>
        <begin position="100"/>
        <end position="114"/>
    </location>
</feature>
<evidence type="ECO:0000256" key="4">
    <source>
        <dbReference type="ARBA" id="ARBA00022833"/>
    </source>
</evidence>
<dbReference type="Pfam" id="PF07967">
    <property type="entry name" value="zf-C3HC"/>
    <property type="match status" value="1"/>
</dbReference>
<evidence type="ECO:0000256" key="5">
    <source>
        <dbReference type="ARBA" id="ARBA00023242"/>
    </source>
</evidence>
<feature type="region of interest" description="Disordered" evidence="6">
    <location>
        <begin position="392"/>
        <end position="417"/>
    </location>
</feature>
<dbReference type="Proteomes" id="UP000250266">
    <property type="component" value="Unassembled WGS sequence"/>
</dbReference>
<dbReference type="AlphaFoldDB" id="A0A8E2DY22"/>
<feature type="region of interest" description="Disordered" evidence="6">
    <location>
        <begin position="28"/>
        <end position="114"/>
    </location>
</feature>
<keyword evidence="3" id="KW-0863">Zinc-finger</keyword>
<evidence type="ECO:0000313" key="9">
    <source>
        <dbReference type="EMBL" id="OCK73710.1"/>
    </source>
</evidence>
<keyword evidence="5" id="KW-0539">Nucleus</keyword>
<reference evidence="9 10" key="1">
    <citation type="journal article" date="2016" name="Nat. Commun.">
        <title>Ectomycorrhizal ecology is imprinted in the genome of the dominant symbiotic fungus Cenococcum geophilum.</title>
        <authorList>
            <consortium name="DOE Joint Genome Institute"/>
            <person name="Peter M."/>
            <person name="Kohler A."/>
            <person name="Ohm R.A."/>
            <person name="Kuo A."/>
            <person name="Krutzmann J."/>
            <person name="Morin E."/>
            <person name="Arend M."/>
            <person name="Barry K.W."/>
            <person name="Binder M."/>
            <person name="Choi C."/>
            <person name="Clum A."/>
            <person name="Copeland A."/>
            <person name="Grisel N."/>
            <person name="Haridas S."/>
            <person name="Kipfer T."/>
            <person name="LaButti K."/>
            <person name="Lindquist E."/>
            <person name="Lipzen A."/>
            <person name="Maire R."/>
            <person name="Meier B."/>
            <person name="Mihaltcheva S."/>
            <person name="Molinier V."/>
            <person name="Murat C."/>
            <person name="Poggeler S."/>
            <person name="Quandt C.A."/>
            <person name="Sperisen C."/>
            <person name="Tritt A."/>
            <person name="Tisserant E."/>
            <person name="Crous P.W."/>
            <person name="Henrissat B."/>
            <person name="Nehls U."/>
            <person name="Egli S."/>
            <person name="Spatafora J.W."/>
            <person name="Grigoriev I.V."/>
            <person name="Martin F.M."/>
        </authorList>
    </citation>
    <scope>NUCLEOTIDE SEQUENCE [LARGE SCALE GENOMIC DNA]</scope>
    <source>
        <strain evidence="9 10">CBS 459.81</strain>
    </source>
</reference>
<evidence type="ECO:0000256" key="1">
    <source>
        <dbReference type="ARBA" id="ARBA00004123"/>
    </source>
</evidence>
<keyword evidence="2" id="KW-0479">Metal-binding</keyword>
<sequence length="443" mass="49742">MSAPVALNTTKRKFHKLLDNLTATRSQTSLAKNASTNAITAPVSSAEPPPKRSRLSDLSMDRPLSAASGKPRPLTRDSTLPPSLEVPSSVRLVGKATAERPSTPSIPRKTPNYTPYSHEQFLGRLKTFADVKIWSSKPDRIGEVEWAKRGWICEGWNTVACKGGCEQRVVVLLRPKRKDKDGNEIENSEDISLEVEDELVDRYEDIIVTGHDEMCLWRKAGCKKDIYHIPIAQRIRCEQSLKLRYQSLKNIESHLPPPESITYPGAPISVLSKLLPTTFFGSDPTPLPNLTAIALASFGWSGFHLDGVHLAICNHCFQRIGLWMYTATRLQEMSAKLNIPESQLRLNLLEAHREHCPWKNGASQHNPVDGQLANKPAWETVQYILGAFKTTEQHKDDSARNSEEGLDSRGRTEKTDRLAETWSKLKLRLKKTTSKRSLKEKDL</sequence>
<dbReference type="PANTHER" id="PTHR15835:SF6">
    <property type="entry name" value="ZINC FINGER C3HC-TYPE PROTEIN 1"/>
    <property type="match status" value="1"/>
</dbReference>
<keyword evidence="4" id="KW-0862">Zinc</keyword>
<feature type="domain" description="NuBaID C-terminal" evidence="8">
    <location>
        <begin position="292"/>
        <end position="384"/>
    </location>
</feature>
<accession>A0A8E2DY22</accession>
<dbReference type="InterPro" id="IPR012935">
    <property type="entry name" value="NuBaID_N"/>
</dbReference>
<evidence type="ECO:0000259" key="8">
    <source>
        <dbReference type="Pfam" id="PF08600"/>
    </source>
</evidence>
<feature type="compositionally biased region" description="Polar residues" evidence="6">
    <location>
        <begin position="28"/>
        <end position="43"/>
    </location>
</feature>
<evidence type="ECO:0000259" key="7">
    <source>
        <dbReference type="Pfam" id="PF07967"/>
    </source>
</evidence>
<dbReference type="Pfam" id="PF08600">
    <property type="entry name" value="NuBaID_C"/>
    <property type="match status" value="1"/>
</dbReference>